<dbReference type="EMBL" id="JAGFBR010000009">
    <property type="protein sequence ID" value="KAH0462035.1"/>
    <property type="molecule type" value="Genomic_DNA"/>
</dbReference>
<gene>
    <name evidence="1" type="ORF">IEQ34_009610</name>
</gene>
<protein>
    <submittedName>
        <fullName evidence="1">Uncharacterized protein</fullName>
    </submittedName>
</protein>
<dbReference type="AlphaFoldDB" id="A0AAV7H3B8"/>
<comment type="caution">
    <text evidence="1">The sequence shown here is derived from an EMBL/GenBank/DDBJ whole genome shotgun (WGS) entry which is preliminary data.</text>
</comment>
<evidence type="ECO:0000313" key="2">
    <source>
        <dbReference type="Proteomes" id="UP000775213"/>
    </source>
</evidence>
<evidence type="ECO:0000313" key="1">
    <source>
        <dbReference type="EMBL" id="KAH0462035.1"/>
    </source>
</evidence>
<proteinExistence type="predicted"/>
<accession>A0AAV7H3B8</accession>
<name>A0AAV7H3B8_DENCH</name>
<dbReference type="Proteomes" id="UP000775213">
    <property type="component" value="Unassembled WGS sequence"/>
</dbReference>
<sequence>MYVCKYMEAAIQPEAVVWADVPSNSVGIVTKICTREYRHGTIPSKTVSGSATQLQYRVTIPSYSYGYRYRESIPRNSVGLGTMIDTREYARYTAVGSQKIVGIVMTR</sequence>
<organism evidence="1 2">
    <name type="scientific">Dendrobium chrysotoxum</name>
    <name type="common">Orchid</name>
    <dbReference type="NCBI Taxonomy" id="161865"/>
    <lineage>
        <taxon>Eukaryota</taxon>
        <taxon>Viridiplantae</taxon>
        <taxon>Streptophyta</taxon>
        <taxon>Embryophyta</taxon>
        <taxon>Tracheophyta</taxon>
        <taxon>Spermatophyta</taxon>
        <taxon>Magnoliopsida</taxon>
        <taxon>Liliopsida</taxon>
        <taxon>Asparagales</taxon>
        <taxon>Orchidaceae</taxon>
        <taxon>Epidendroideae</taxon>
        <taxon>Malaxideae</taxon>
        <taxon>Dendrobiinae</taxon>
        <taxon>Dendrobium</taxon>
    </lineage>
</organism>
<keyword evidence="2" id="KW-1185">Reference proteome</keyword>
<reference evidence="1 2" key="1">
    <citation type="journal article" date="2021" name="Hortic Res">
        <title>Chromosome-scale assembly of the Dendrobium chrysotoxum genome enhances the understanding of orchid evolution.</title>
        <authorList>
            <person name="Zhang Y."/>
            <person name="Zhang G.Q."/>
            <person name="Zhang D."/>
            <person name="Liu X.D."/>
            <person name="Xu X.Y."/>
            <person name="Sun W.H."/>
            <person name="Yu X."/>
            <person name="Zhu X."/>
            <person name="Wang Z.W."/>
            <person name="Zhao X."/>
            <person name="Zhong W.Y."/>
            <person name="Chen H."/>
            <person name="Yin W.L."/>
            <person name="Huang T."/>
            <person name="Niu S.C."/>
            <person name="Liu Z.J."/>
        </authorList>
    </citation>
    <scope>NUCLEOTIDE SEQUENCE [LARGE SCALE GENOMIC DNA]</scope>
    <source>
        <strain evidence="1">Lindl</strain>
    </source>
</reference>